<reference evidence="2" key="1">
    <citation type="submission" date="2020-07" db="EMBL/GenBank/DDBJ databases">
        <title>Complete genome sequencing of Clostridia bacterium strain 12CBH8.</title>
        <authorList>
            <person name="Sakamoto M."/>
            <person name="Murakami T."/>
            <person name="Mori H."/>
        </authorList>
    </citation>
    <scope>NUCLEOTIDE SEQUENCE [LARGE SCALE GENOMIC DNA]</scope>
    <source>
        <strain evidence="2">12CBH8</strain>
    </source>
</reference>
<dbReference type="Pfam" id="PF13419">
    <property type="entry name" value="HAD_2"/>
    <property type="match status" value="1"/>
</dbReference>
<dbReference type="InterPro" id="IPR011951">
    <property type="entry name" value="HAD-SF_hydro_IA_YjjG/PynA"/>
</dbReference>
<dbReference type="Gene3D" id="3.40.50.1000">
    <property type="entry name" value="HAD superfamily/HAD-like"/>
    <property type="match status" value="1"/>
</dbReference>
<sequence length="229" mass="26217">MKIDTILFDLDNTLFDFNKAERIALTKALLQMGADPTESVLHRFSQINLAQWKLLEQGKLNRNQVKIRRFQLLFDELNLNCDAKETAKVYESLLGMGHYFMEGAEQVLRTLSPQYRLYLVTNGTASVQRSRMKSAKLERYLKDSFISEEIGFDKPSKEYFSHCFQHIPGFQKQSTIIVGDSLTSDIQGGKNAGIRTVWFNPSHASNPSDIIPDYEIAYLKDLPELVQSI</sequence>
<dbReference type="Gene3D" id="1.10.150.240">
    <property type="entry name" value="Putative phosphatase, domain 2"/>
    <property type="match status" value="1"/>
</dbReference>
<dbReference type="SFLD" id="SFLDS00003">
    <property type="entry name" value="Haloacid_Dehalogenase"/>
    <property type="match status" value="1"/>
</dbReference>
<evidence type="ECO:0000313" key="1">
    <source>
        <dbReference type="EMBL" id="BCI60728.1"/>
    </source>
</evidence>
<dbReference type="InterPro" id="IPR023198">
    <property type="entry name" value="PGP-like_dom2"/>
</dbReference>
<dbReference type="SFLD" id="SFLDG01129">
    <property type="entry name" value="C1.5:_HAD__Beta-PGM__Phosphata"/>
    <property type="match status" value="1"/>
</dbReference>
<dbReference type="EMBL" id="AP023321">
    <property type="protein sequence ID" value="BCI60728.1"/>
    <property type="molecule type" value="Genomic_DNA"/>
</dbReference>
<evidence type="ECO:0000313" key="2">
    <source>
        <dbReference type="Proteomes" id="UP000593890"/>
    </source>
</evidence>
<dbReference type="PANTHER" id="PTHR47478">
    <property type="match status" value="1"/>
</dbReference>
<dbReference type="PANTHER" id="PTHR47478:SF1">
    <property type="entry name" value="PYRIMIDINE 5'-NUCLEOTIDASE YJJG"/>
    <property type="match status" value="1"/>
</dbReference>
<dbReference type="InterPro" id="IPR006439">
    <property type="entry name" value="HAD-SF_hydro_IA"/>
</dbReference>
<dbReference type="SUPFAM" id="SSF56784">
    <property type="entry name" value="HAD-like"/>
    <property type="match status" value="1"/>
</dbReference>
<protein>
    <submittedName>
        <fullName evidence="1">Noncanonical pyrimidine nucleotidase, YjjG family protein</fullName>
    </submittedName>
</protein>
<dbReference type="GO" id="GO:0008253">
    <property type="term" value="F:5'-nucleotidase activity"/>
    <property type="evidence" value="ECO:0007669"/>
    <property type="project" value="InterPro"/>
</dbReference>
<proteinExistence type="predicted"/>
<organism evidence="1 2">
    <name type="scientific">Solibaculum mannosilyticum</name>
    <dbReference type="NCBI Taxonomy" id="2780922"/>
    <lineage>
        <taxon>Bacteria</taxon>
        <taxon>Bacillati</taxon>
        <taxon>Bacillota</taxon>
        <taxon>Clostridia</taxon>
        <taxon>Eubacteriales</taxon>
        <taxon>Oscillospiraceae</taxon>
        <taxon>Solibaculum</taxon>
    </lineage>
</organism>
<dbReference type="NCBIfam" id="TIGR02254">
    <property type="entry name" value="YjjG_YfnB"/>
    <property type="match status" value="1"/>
</dbReference>
<dbReference type="Proteomes" id="UP000593890">
    <property type="component" value="Chromosome"/>
</dbReference>
<dbReference type="InterPro" id="IPR041492">
    <property type="entry name" value="HAD_2"/>
</dbReference>
<dbReference type="InterPro" id="IPR036412">
    <property type="entry name" value="HAD-like_sf"/>
</dbReference>
<dbReference type="KEGG" id="sman:C12CBH8_13670"/>
<dbReference type="NCBIfam" id="TIGR01549">
    <property type="entry name" value="HAD-SF-IA-v1"/>
    <property type="match status" value="1"/>
</dbReference>
<dbReference type="InterPro" id="IPR052550">
    <property type="entry name" value="Pyrimidine_5'-ntase_YjjG"/>
</dbReference>
<dbReference type="InterPro" id="IPR023214">
    <property type="entry name" value="HAD_sf"/>
</dbReference>
<accession>A0A7I8D1P0</accession>
<keyword evidence="2" id="KW-1185">Reference proteome</keyword>
<dbReference type="RefSeq" id="WP_099322137.1">
    <property type="nucleotide sequence ID" value="NZ_AP023321.1"/>
</dbReference>
<gene>
    <name evidence="1" type="ORF">C12CBH8_13670</name>
</gene>
<dbReference type="SFLD" id="SFLDG01135">
    <property type="entry name" value="C1.5.6:_HAD__Beta-PGM__Phospha"/>
    <property type="match status" value="1"/>
</dbReference>
<dbReference type="AlphaFoldDB" id="A0A7I8D1P0"/>
<name>A0A7I8D1P0_9FIRM</name>